<feature type="domain" description="Phorbol-ester/DAG-type" evidence="7">
    <location>
        <begin position="544"/>
        <end position="594"/>
    </location>
</feature>
<keyword evidence="5" id="KW-0106">Calcium</keyword>
<feature type="domain" description="MHD2" evidence="9">
    <location>
        <begin position="1310"/>
        <end position="1466"/>
    </location>
</feature>
<dbReference type="FunFam" id="2.60.40.150:FF:000014">
    <property type="entry name" value="protein unc-13 homolog B"/>
    <property type="match status" value="1"/>
</dbReference>
<feature type="domain" description="C2" evidence="6">
    <location>
        <begin position="650"/>
        <end position="778"/>
    </location>
</feature>
<dbReference type="PRINTS" id="PR00008">
    <property type="entry name" value="DAGPEDOMAIN"/>
</dbReference>
<evidence type="ECO:0000256" key="5">
    <source>
        <dbReference type="ARBA" id="ARBA00022837"/>
    </source>
</evidence>
<dbReference type="Pfam" id="PF00130">
    <property type="entry name" value="C1_1"/>
    <property type="match status" value="1"/>
</dbReference>
<dbReference type="Gene3D" id="2.60.40.150">
    <property type="entry name" value="C2 domain"/>
    <property type="match status" value="2"/>
</dbReference>
<evidence type="ECO:0000256" key="1">
    <source>
        <dbReference type="ARBA" id="ARBA00022723"/>
    </source>
</evidence>
<dbReference type="SMART" id="SM00239">
    <property type="entry name" value="C2"/>
    <property type="match status" value="2"/>
</dbReference>
<evidence type="ECO:0000259" key="7">
    <source>
        <dbReference type="PROSITE" id="PS50081"/>
    </source>
</evidence>
<dbReference type="Gene3D" id="3.30.60.20">
    <property type="match status" value="1"/>
</dbReference>
<evidence type="ECO:0000256" key="2">
    <source>
        <dbReference type="ARBA" id="ARBA00022737"/>
    </source>
</evidence>
<dbReference type="FunFam" id="1.10.357.50:FF:000001">
    <property type="entry name" value="Protein unc-13 homolog B"/>
    <property type="match status" value="1"/>
</dbReference>
<evidence type="ECO:0000259" key="9">
    <source>
        <dbReference type="PROSITE" id="PS51259"/>
    </source>
</evidence>
<proteinExistence type="predicted"/>
<dbReference type="GO" id="GO:0017075">
    <property type="term" value="F:syntaxin-1 binding"/>
    <property type="evidence" value="ECO:0007669"/>
    <property type="project" value="TreeGrafter"/>
</dbReference>
<dbReference type="GO" id="GO:0016081">
    <property type="term" value="P:synaptic vesicle docking"/>
    <property type="evidence" value="ECO:0007669"/>
    <property type="project" value="TreeGrafter"/>
</dbReference>
<dbReference type="InterPro" id="IPR014772">
    <property type="entry name" value="Munc13_dom-2"/>
</dbReference>
<dbReference type="GO" id="GO:0042734">
    <property type="term" value="C:presynaptic membrane"/>
    <property type="evidence" value="ECO:0007669"/>
    <property type="project" value="TreeGrafter"/>
</dbReference>
<evidence type="ECO:0000313" key="11">
    <source>
        <dbReference type="WBParaSite" id="TCONS_00011952.p1"/>
    </source>
</evidence>
<dbReference type="PANTHER" id="PTHR10480">
    <property type="entry name" value="PROTEIN UNC-13 HOMOLOG"/>
    <property type="match status" value="1"/>
</dbReference>
<feature type="domain" description="MHD1" evidence="8">
    <location>
        <begin position="1064"/>
        <end position="1207"/>
    </location>
</feature>
<dbReference type="InterPro" id="IPR014770">
    <property type="entry name" value="Munc13_1"/>
</dbReference>
<dbReference type="GO" id="GO:0031594">
    <property type="term" value="C:neuromuscular junction"/>
    <property type="evidence" value="ECO:0007669"/>
    <property type="project" value="TreeGrafter"/>
</dbReference>
<dbReference type="PRINTS" id="PR00360">
    <property type="entry name" value="C2DOMAIN"/>
</dbReference>
<dbReference type="InterPro" id="IPR037302">
    <property type="entry name" value="Unc-13_C2B"/>
</dbReference>
<dbReference type="GO" id="GO:0005516">
    <property type="term" value="F:calmodulin binding"/>
    <property type="evidence" value="ECO:0007669"/>
    <property type="project" value="TreeGrafter"/>
</dbReference>
<dbReference type="InterPro" id="IPR046349">
    <property type="entry name" value="C1-like_sf"/>
</dbReference>
<dbReference type="SMART" id="SM00109">
    <property type="entry name" value="C1"/>
    <property type="match status" value="1"/>
</dbReference>
<protein>
    <recommendedName>
        <fullName evidence="12">Phorbol ester/diacylglycerol-binding protein unc-13</fullName>
    </recommendedName>
</protein>
<dbReference type="GO" id="GO:0098831">
    <property type="term" value="C:presynaptic active zone cytoplasmic component"/>
    <property type="evidence" value="ECO:0007669"/>
    <property type="project" value="TreeGrafter"/>
</dbReference>
<dbReference type="PROSITE" id="PS50004">
    <property type="entry name" value="C2"/>
    <property type="match status" value="2"/>
</dbReference>
<evidence type="ECO:0000259" key="8">
    <source>
        <dbReference type="PROSITE" id="PS51258"/>
    </source>
</evidence>
<dbReference type="Gene3D" id="1.10.357.50">
    <property type="match status" value="1"/>
</dbReference>
<dbReference type="GO" id="GO:0005543">
    <property type="term" value="F:phospholipid binding"/>
    <property type="evidence" value="ECO:0007669"/>
    <property type="project" value="InterPro"/>
</dbReference>
<evidence type="ECO:0000256" key="3">
    <source>
        <dbReference type="ARBA" id="ARBA00022771"/>
    </source>
</evidence>
<dbReference type="Pfam" id="PF06292">
    <property type="entry name" value="MUN"/>
    <property type="match status" value="1"/>
</dbReference>
<evidence type="ECO:0008006" key="12">
    <source>
        <dbReference type="Google" id="ProtNLM"/>
    </source>
</evidence>
<evidence type="ECO:0000256" key="4">
    <source>
        <dbReference type="ARBA" id="ARBA00022833"/>
    </source>
</evidence>
<reference evidence="11" key="1">
    <citation type="submission" date="2024-02" db="UniProtKB">
        <authorList>
            <consortium name="WormBaseParasite"/>
        </authorList>
    </citation>
    <scope>IDENTIFICATION</scope>
</reference>
<dbReference type="PROSITE" id="PS50081">
    <property type="entry name" value="ZF_DAG_PE_2"/>
    <property type="match status" value="1"/>
</dbReference>
<dbReference type="InterPro" id="IPR010439">
    <property type="entry name" value="MUN_dom"/>
</dbReference>
<dbReference type="PANTHER" id="PTHR10480:SF12">
    <property type="entry name" value="UNC-13, ISOFORM E"/>
    <property type="match status" value="1"/>
</dbReference>
<dbReference type="GO" id="GO:0008270">
    <property type="term" value="F:zinc ion binding"/>
    <property type="evidence" value="ECO:0007669"/>
    <property type="project" value="UniProtKB-KW"/>
</dbReference>
<dbReference type="InterPro" id="IPR002219">
    <property type="entry name" value="PKC_DAG/PE"/>
</dbReference>
<dbReference type="GO" id="GO:0061789">
    <property type="term" value="P:dense core granule priming"/>
    <property type="evidence" value="ECO:0007669"/>
    <property type="project" value="TreeGrafter"/>
</dbReference>
<accession>A0AAF5DIS5</accession>
<dbReference type="PROSITE" id="PS51259">
    <property type="entry name" value="MHD2"/>
    <property type="match status" value="1"/>
</dbReference>
<dbReference type="GO" id="GO:0005509">
    <property type="term" value="F:calcium ion binding"/>
    <property type="evidence" value="ECO:0007669"/>
    <property type="project" value="InterPro"/>
</dbReference>
<dbReference type="InterPro" id="IPR020454">
    <property type="entry name" value="DAG/PE-bd"/>
</dbReference>
<keyword evidence="2" id="KW-0677">Repeat</keyword>
<name>A0AAF5DIS5_STRER</name>
<dbReference type="InterPro" id="IPR035892">
    <property type="entry name" value="C2_domain_sf"/>
</dbReference>
<dbReference type="WBParaSite" id="TCONS_00011952.p1">
    <property type="protein sequence ID" value="TCONS_00011952.p1"/>
    <property type="gene ID" value="XLOC_007075"/>
</dbReference>
<dbReference type="AlphaFoldDB" id="A0AAF5DIS5"/>
<dbReference type="SUPFAM" id="SSF49562">
    <property type="entry name" value="C2 domain (Calcium/lipid-binding domain, CaLB)"/>
    <property type="match status" value="2"/>
</dbReference>
<dbReference type="GO" id="GO:0030672">
    <property type="term" value="C:synaptic vesicle membrane"/>
    <property type="evidence" value="ECO:0007669"/>
    <property type="project" value="TreeGrafter"/>
</dbReference>
<keyword evidence="3" id="KW-0863">Zinc-finger</keyword>
<feature type="domain" description="C2" evidence="6">
    <location>
        <begin position="1481"/>
        <end position="1608"/>
    </location>
</feature>
<dbReference type="SUPFAM" id="SSF57889">
    <property type="entry name" value="Cysteine-rich domain"/>
    <property type="match status" value="1"/>
</dbReference>
<dbReference type="Gene3D" id="1.20.58.1100">
    <property type="match status" value="1"/>
</dbReference>
<dbReference type="GO" id="GO:0099525">
    <property type="term" value="P:presynaptic dense core vesicle exocytosis"/>
    <property type="evidence" value="ECO:0007669"/>
    <property type="project" value="TreeGrafter"/>
</dbReference>
<dbReference type="PROSITE" id="PS51258">
    <property type="entry name" value="MHD1"/>
    <property type="match status" value="1"/>
</dbReference>
<dbReference type="GO" id="GO:0016082">
    <property type="term" value="P:synaptic vesicle priming"/>
    <property type="evidence" value="ECO:0007669"/>
    <property type="project" value="TreeGrafter"/>
</dbReference>
<dbReference type="SMART" id="SM01145">
    <property type="entry name" value="DUF1041"/>
    <property type="match status" value="1"/>
</dbReference>
<dbReference type="GO" id="GO:0019992">
    <property type="term" value="F:diacylglycerol binding"/>
    <property type="evidence" value="ECO:0007669"/>
    <property type="project" value="InterPro"/>
</dbReference>
<dbReference type="CDD" id="cd04027">
    <property type="entry name" value="C2B_Munc13"/>
    <property type="match status" value="1"/>
</dbReference>
<dbReference type="GO" id="GO:0035249">
    <property type="term" value="P:synaptic transmission, glutamatergic"/>
    <property type="evidence" value="ECO:0007669"/>
    <property type="project" value="TreeGrafter"/>
</dbReference>
<keyword evidence="10" id="KW-1185">Reference proteome</keyword>
<dbReference type="Pfam" id="PF00168">
    <property type="entry name" value="C2"/>
    <property type="match status" value="2"/>
</dbReference>
<sequence>MIPYSPVPGTGYYIGIDKEFEMRNGVTIGSRTPTGHTLMIDVRFELPYDVQEQEIIAFKNKLQTLNNINYHNVPDNTINSTSELIKINAPIQNFSDQIITTENIRNNSLYGNDFSIIEDSNRHPFIRSDTNNHSNSEIYNDQYNTLNDEDIRINKSYNYDEVNKSSNYYNSMSKYLDDNEYIKDSIEISHPSNEDYYISNDKNMINDITCYQNYYPMYQENDNHQVNVPHLNTENSTNNYNYQNTYYTQYDEKQCNFEKDLSNTHEYNNEVYDDYKVDTPNSSRTIYESDRTNIPYLPSSATASDSDNKEYYVEYDTVPTVDSSNDEFNQYYSNNEENEHDKDNCIKENSPEKVLMSEEDLKKEKENIARKNMYKELWKKAYCEVCKQVGLKAEEVKLRKNSSVRIKPVVIYYDLSASFLTPKNGERRRSSIFKAVDTNLISQFGIDENQNEFKVPSNTTLLDSNENESGGSAFYKSIDAMPNMNISTTKKSIPLVSELTMMTKRAQAGLANAAKTTFGNDELKLLVYRKTLQALIYPISATTPHNFRPANFQTPTFCNECESLLWGIVRQGLRCSECNIKVHEKCRDLLSSDCLHRAAEKSSKHGEAGKAQNLMAIIRDRMKIQERNKPEIFKTIKLTFGMSDKIQQETLKEVKSSILEGSSKWSAKIHLTVVSAQGLIAKDKTGKSDPYVTATIGKVKKRTRTIHQDLNPVWNEKFTFECHNSADKIKIRVWDEDNDFKSKIRQKLTRESDDFLGQTIIDVRTLSGEMDVWYNLEKRTDKSAVSGAIRLQINVEIKGEEKIAPYHVQYTCLHEHLFNYHYGPECDDIKLPEATGDDAWKIYFEENSQEIVDEFAMRYGIENIYQGMTHFACLCTKYMCSGVPAVLSTLLANINAFYAHATSTSNVSASDRFNASNFGKERFIKLLDQLHNSLRIDLSMYRKYFPSSSQAKLKDLKSTVDLLTSITFFRMKVLELPSPPRASNVVRECATNCMKTTYQAMFESCLENGAPSADSVKFWFDFLDYMMRVIEDDKNIYTPVLNQFAQELNIGNLSAATLWNQYKMDLKMALEEHSVSKKCTTPEYMNLYFKVKGFYFKYVAELPFFKDSIPEFPAWFIPFVMDWLNENDEHSMDILRNAYNRDKADNFPKTSEHTKFSNSVVDVFSQLNEALKLLKQMDCPNPEVSAEMMIRFSMTLNKVLLAYADMVQKDFSKFVNNESLACILMNNVQQLRVQLEKIYENMGGKELDKDASNVLTELQKKLNAVLEKLSLQFVVSLEPSIQKNMNLLAINLSKVKGPQIPKNQLNVEAEVVYAPLMDLLEGSLERYCIQCEKTVLKKILKEMWSVTITSMEKLVVLPPLGEKTVLNKLPNAKIGDVTKIMSNQLRDIKGIGSVKEMMDIAKDSERSLTPKQCTVLDAGLDYVKQSFHANGQGLKMTFFEKSPEHQSLKYALSLYTQTTDQLIKTFITSQKTQNLFSEEQPVAEVSVEVDLFSHPGTGEQKITVKILAVHDVRWQTTGTFKPFVEVHLVGPYLCDKKRKVATKSKTGVWTPRFNETFNFLLGNEGEPEHYELMFQLKDYCFAREDRIIGIGVLQLGQLTQGGSINMWLHLGKRLNIDETGLILLRILSQRQNDEIAKEFILILN</sequence>
<dbReference type="InterPro" id="IPR027080">
    <property type="entry name" value="Unc-13"/>
</dbReference>
<dbReference type="GO" id="GO:0043195">
    <property type="term" value="C:terminal bouton"/>
    <property type="evidence" value="ECO:0007669"/>
    <property type="project" value="TreeGrafter"/>
</dbReference>
<organism evidence="10 11">
    <name type="scientific">Strongyloides stercoralis</name>
    <name type="common">Threadworm</name>
    <dbReference type="NCBI Taxonomy" id="6248"/>
    <lineage>
        <taxon>Eukaryota</taxon>
        <taxon>Metazoa</taxon>
        <taxon>Ecdysozoa</taxon>
        <taxon>Nematoda</taxon>
        <taxon>Chromadorea</taxon>
        <taxon>Rhabditida</taxon>
        <taxon>Tylenchina</taxon>
        <taxon>Panagrolaimomorpha</taxon>
        <taxon>Strongyloidoidea</taxon>
        <taxon>Strongyloididae</taxon>
        <taxon>Strongyloides</taxon>
    </lineage>
</organism>
<dbReference type="PROSITE" id="PS00479">
    <property type="entry name" value="ZF_DAG_PE_1"/>
    <property type="match status" value="1"/>
</dbReference>
<dbReference type="InterPro" id="IPR000008">
    <property type="entry name" value="C2_dom"/>
</dbReference>
<evidence type="ECO:0000259" key="6">
    <source>
        <dbReference type="PROSITE" id="PS50004"/>
    </source>
</evidence>
<evidence type="ECO:0000313" key="10">
    <source>
        <dbReference type="Proteomes" id="UP000035681"/>
    </source>
</evidence>
<dbReference type="Proteomes" id="UP000035681">
    <property type="component" value="Unplaced"/>
</dbReference>
<keyword evidence="1" id="KW-0479">Metal-binding</keyword>
<keyword evidence="4" id="KW-0862">Zinc</keyword>
<dbReference type="FunFam" id="2.60.40.150:FF:000002">
    <property type="entry name" value="Protein unc-13 homolog B"/>
    <property type="match status" value="1"/>
</dbReference>